<dbReference type="EMBL" id="WTFN01000054">
    <property type="protein sequence ID" value="MWK58213.1"/>
    <property type="molecule type" value="Genomic_DNA"/>
</dbReference>
<accession>A0A7X3HA52</accession>
<name>A0A7X3HA52_9GAMM</name>
<comment type="caution">
    <text evidence="1">The sequence shown here is derived from an EMBL/GenBank/DDBJ whole genome shotgun (WGS) entry which is preliminary data.</text>
</comment>
<gene>
    <name evidence="1" type="ORF">GO594_19705</name>
</gene>
<dbReference type="AlphaFoldDB" id="A0A7X3HA52"/>
<sequence length="345" mass="38491">MNKDQHPNADDAFEPEFMTWWEKHGQYCRSGGGDYERSFAFEAWRHLYPKLMQARAARSAPHADGMADAYVGAREDLAIWKHRALEAEQKVRVLDQRIDQLVLEAQGETRMGEPHIAPPAAVPAELTNVRCMCGDEYPHDSYGAGFIAGSGMCENCDAAIPAKEPPAAGVPEGWQPMETAPKDGTLLRLLVEFEDHPIDDGAGPFATVGTNYRDNTGEDAWQIVGWCWEQDRFIDGVGTPIGWLPMLAATPTPPASEQQRAVFAIPDMDEHLLQILGRPNFRCAHIAQVLRLDGAEIRRKAEDEQAVVIHWMLTLYLAHGAKWWEVATEEVKRIQSEHMAKGEGV</sequence>
<proteinExistence type="predicted"/>
<dbReference type="RefSeq" id="WP_142010123.1">
    <property type="nucleotide sequence ID" value="NZ_JALJXM010000001.1"/>
</dbReference>
<evidence type="ECO:0000313" key="1">
    <source>
        <dbReference type="EMBL" id="MWK58213.1"/>
    </source>
</evidence>
<evidence type="ECO:0000313" key="2">
    <source>
        <dbReference type="Proteomes" id="UP000461288"/>
    </source>
</evidence>
<protein>
    <submittedName>
        <fullName evidence="1">Uncharacterized protein</fullName>
    </submittedName>
</protein>
<reference evidence="1 2" key="1">
    <citation type="submission" date="2019-12" db="EMBL/GenBank/DDBJ databases">
        <title>Draft genome sequence of Pseudomonas otitidis recovered from a chicken carcass.</title>
        <authorList>
            <person name="Vieira T.R."/>
            <person name="Oliviera E.F.C."/>
            <person name="Silva N.M.V."/>
            <person name="Sambrano G.E."/>
            <person name="Cibulski S.P."/>
            <person name="Cardoso M.R.I."/>
        </authorList>
    </citation>
    <scope>NUCLEOTIDE SEQUENCE [LARGE SCALE GENOMIC DNA]</scope>
    <source>
        <strain evidence="1 2">25_K</strain>
    </source>
</reference>
<dbReference type="Proteomes" id="UP000461288">
    <property type="component" value="Unassembled WGS sequence"/>
</dbReference>
<organism evidence="1 2">
    <name type="scientific">Metapseudomonas otitidis</name>
    <dbReference type="NCBI Taxonomy" id="319939"/>
    <lineage>
        <taxon>Bacteria</taxon>
        <taxon>Pseudomonadati</taxon>
        <taxon>Pseudomonadota</taxon>
        <taxon>Gammaproteobacteria</taxon>
        <taxon>Pseudomonadales</taxon>
        <taxon>Pseudomonadaceae</taxon>
        <taxon>Metapseudomonas</taxon>
    </lineage>
</organism>